<dbReference type="InterPro" id="IPR036691">
    <property type="entry name" value="Endo/exonu/phosph_ase_sf"/>
</dbReference>
<dbReference type="Proteomes" id="UP000807306">
    <property type="component" value="Unassembled WGS sequence"/>
</dbReference>
<evidence type="ECO:0000313" key="1">
    <source>
        <dbReference type="EMBL" id="KAF9521841.1"/>
    </source>
</evidence>
<dbReference type="SUPFAM" id="SSF56219">
    <property type="entry name" value="DNase I-like"/>
    <property type="match status" value="1"/>
</dbReference>
<comment type="caution">
    <text evidence="1">The sequence shown here is derived from an EMBL/GenBank/DDBJ whole genome shotgun (WGS) entry which is preliminary data.</text>
</comment>
<feature type="non-terminal residue" evidence="1">
    <location>
        <position position="1"/>
    </location>
</feature>
<proteinExistence type="predicted"/>
<dbReference type="OrthoDB" id="3070505at2759"/>
<accession>A0A9P6E3H5</accession>
<evidence type="ECO:0008006" key="3">
    <source>
        <dbReference type="Google" id="ProtNLM"/>
    </source>
</evidence>
<dbReference type="AlphaFoldDB" id="A0A9P6E3H5"/>
<keyword evidence="2" id="KW-1185">Reference proteome</keyword>
<organism evidence="1 2">
    <name type="scientific">Crepidotus variabilis</name>
    <dbReference type="NCBI Taxonomy" id="179855"/>
    <lineage>
        <taxon>Eukaryota</taxon>
        <taxon>Fungi</taxon>
        <taxon>Dikarya</taxon>
        <taxon>Basidiomycota</taxon>
        <taxon>Agaricomycotina</taxon>
        <taxon>Agaricomycetes</taxon>
        <taxon>Agaricomycetidae</taxon>
        <taxon>Agaricales</taxon>
        <taxon>Agaricineae</taxon>
        <taxon>Crepidotaceae</taxon>
        <taxon>Crepidotus</taxon>
    </lineage>
</organism>
<dbReference type="Gene3D" id="3.60.10.10">
    <property type="entry name" value="Endonuclease/exonuclease/phosphatase"/>
    <property type="match status" value="1"/>
</dbReference>
<dbReference type="EMBL" id="MU157983">
    <property type="protein sequence ID" value="KAF9521841.1"/>
    <property type="molecule type" value="Genomic_DNA"/>
</dbReference>
<sequence>ILNHNVAKDLLLVGTLLDCCSSNYDVLFIQEPLWGVIRSVPSTTDKSRDDVIGSLIHPRWIHMVRPPDFHAPGHCPRVMAYVLKRLEHMRPSMRRDIVDYHNMLLLSLFEKGGKSYNLLNVYSDDRRTAINYLDEHSIDFPNLCYMGGDFNPIEWDPEVSALGGAAAKLEEFAASVGLEYTPPSNPGPTFYPHNPELRSSVLDLMF</sequence>
<evidence type="ECO:0000313" key="2">
    <source>
        <dbReference type="Proteomes" id="UP000807306"/>
    </source>
</evidence>
<name>A0A9P6E3H5_9AGAR</name>
<reference evidence="1" key="1">
    <citation type="submission" date="2020-11" db="EMBL/GenBank/DDBJ databases">
        <authorList>
            <consortium name="DOE Joint Genome Institute"/>
            <person name="Ahrendt S."/>
            <person name="Riley R."/>
            <person name="Andreopoulos W."/>
            <person name="Labutti K."/>
            <person name="Pangilinan J."/>
            <person name="Ruiz-Duenas F.J."/>
            <person name="Barrasa J.M."/>
            <person name="Sanchez-Garcia M."/>
            <person name="Camarero S."/>
            <person name="Miyauchi S."/>
            <person name="Serrano A."/>
            <person name="Linde D."/>
            <person name="Babiker R."/>
            <person name="Drula E."/>
            <person name="Ayuso-Fernandez I."/>
            <person name="Pacheco R."/>
            <person name="Padilla G."/>
            <person name="Ferreira P."/>
            <person name="Barriuso J."/>
            <person name="Kellner H."/>
            <person name="Castanera R."/>
            <person name="Alfaro M."/>
            <person name="Ramirez L."/>
            <person name="Pisabarro A.G."/>
            <person name="Kuo A."/>
            <person name="Tritt A."/>
            <person name="Lipzen A."/>
            <person name="He G."/>
            <person name="Yan M."/>
            <person name="Ng V."/>
            <person name="Cullen D."/>
            <person name="Martin F."/>
            <person name="Rosso M.-N."/>
            <person name="Henrissat B."/>
            <person name="Hibbett D."/>
            <person name="Martinez A.T."/>
            <person name="Grigoriev I.V."/>
        </authorList>
    </citation>
    <scope>NUCLEOTIDE SEQUENCE</scope>
    <source>
        <strain evidence="1">CBS 506.95</strain>
    </source>
</reference>
<feature type="non-terminal residue" evidence="1">
    <location>
        <position position="206"/>
    </location>
</feature>
<protein>
    <recommendedName>
        <fullName evidence="3">Endonuclease/exonuclease/phosphatase domain-containing protein</fullName>
    </recommendedName>
</protein>
<gene>
    <name evidence="1" type="ORF">CPB83DRAFT_740682</name>
</gene>